<dbReference type="InterPro" id="IPR029705">
    <property type="entry name" value="VPS35L"/>
</dbReference>
<gene>
    <name evidence="6" type="ORF">AMTR_s00014p00224170</name>
</gene>
<evidence type="ECO:0000313" key="6">
    <source>
        <dbReference type="EMBL" id="ERN09161.1"/>
    </source>
</evidence>
<evidence type="ECO:0000256" key="3">
    <source>
        <dbReference type="ARBA" id="ARBA00022448"/>
    </source>
</evidence>
<evidence type="ECO:0000256" key="4">
    <source>
        <dbReference type="ARBA" id="ARBA00022753"/>
    </source>
</evidence>
<sequence length="430" mass="48805">MTDDSLVVMKDLMSNYCIMGFANVFKREKVSFSDPLTQHNVEPVIFMGEDVKFVSKTAVGGDLKELHEVSRKEWVNFNRTLMQKFPVAKTIRIASTSDVIFRNAKASGRSLTTLRLEELDDPQKIAVQEVKVITQQDYVLRLRELNDEIAKAWKFEDRVTALKLSIKVTRLLSDTSVKEFYPTLFVLVTNILDTLGSLVWERIKRKAEYDDNGTLVCCLPENFTTKDVRSEAKETCNNWFCKIGSIRELLPRIYLELAILRCWHFLQDSSLDALERLTMMIRGLADPLASAYCRLYMTHCAQELLASDSGFLITSVNDITTTLSKIVYGTVTTNAKSLEDRKLLLSLLEPSVEWITKCLFKYRSQLKCGDILVDIASVRNNTKLAVKCFEVSVILHNLLRELSTEIVGANALGIIDMIEKAKDISLDQVG</sequence>
<keyword evidence="4" id="KW-0967">Endosome</keyword>
<organism evidence="6 7">
    <name type="scientific">Amborella trichopoda</name>
    <dbReference type="NCBI Taxonomy" id="13333"/>
    <lineage>
        <taxon>Eukaryota</taxon>
        <taxon>Viridiplantae</taxon>
        <taxon>Streptophyta</taxon>
        <taxon>Embryophyta</taxon>
        <taxon>Tracheophyta</taxon>
        <taxon>Spermatophyta</taxon>
        <taxon>Magnoliopsida</taxon>
        <taxon>Amborellales</taxon>
        <taxon>Amborellaceae</taxon>
        <taxon>Amborella</taxon>
    </lineage>
</organism>
<comment type="similarity">
    <text evidence="2">Belongs to the VPS35L family.</text>
</comment>
<keyword evidence="5" id="KW-0653">Protein transport</keyword>
<dbReference type="GO" id="GO:0032456">
    <property type="term" value="P:endocytic recycling"/>
    <property type="evidence" value="ECO:0007669"/>
    <property type="project" value="InterPro"/>
</dbReference>
<dbReference type="OMA" id="SVEWITK"/>
<dbReference type="EMBL" id="KI393051">
    <property type="protein sequence ID" value="ERN09161.1"/>
    <property type="molecule type" value="Genomic_DNA"/>
</dbReference>
<accession>W1PN88</accession>
<evidence type="ECO:0000256" key="2">
    <source>
        <dbReference type="ARBA" id="ARBA00010704"/>
    </source>
</evidence>
<dbReference type="STRING" id="13333.W1PN88"/>
<keyword evidence="3" id="KW-0813">Transport</keyword>
<evidence type="ECO:0000256" key="5">
    <source>
        <dbReference type="ARBA" id="ARBA00022927"/>
    </source>
</evidence>
<dbReference type="Gramene" id="ERN09161">
    <property type="protein sequence ID" value="ERN09161"/>
    <property type="gene ID" value="AMTR_s00014p00224170"/>
</dbReference>
<dbReference type="GO" id="GO:0015031">
    <property type="term" value="P:protein transport"/>
    <property type="evidence" value="ECO:0007669"/>
    <property type="project" value="UniProtKB-KW"/>
</dbReference>
<dbReference type="PANTHER" id="PTHR13673:SF0">
    <property type="entry name" value="VPS35 ENDOSOMAL PROTEIN-SORTING FACTOR-LIKE"/>
    <property type="match status" value="1"/>
</dbReference>
<name>W1PN88_AMBTC</name>
<dbReference type="Proteomes" id="UP000017836">
    <property type="component" value="Unassembled WGS sequence"/>
</dbReference>
<protein>
    <submittedName>
        <fullName evidence="6">Uncharacterized protein</fullName>
    </submittedName>
</protein>
<evidence type="ECO:0000256" key="1">
    <source>
        <dbReference type="ARBA" id="ARBA00004177"/>
    </source>
</evidence>
<dbReference type="GO" id="GO:0005768">
    <property type="term" value="C:endosome"/>
    <property type="evidence" value="ECO:0007669"/>
    <property type="project" value="UniProtKB-SubCell"/>
</dbReference>
<dbReference type="AlphaFoldDB" id="W1PN88"/>
<reference evidence="7" key="1">
    <citation type="journal article" date="2013" name="Science">
        <title>The Amborella genome and the evolution of flowering plants.</title>
        <authorList>
            <consortium name="Amborella Genome Project"/>
        </authorList>
    </citation>
    <scope>NUCLEOTIDE SEQUENCE [LARGE SCALE GENOMIC DNA]</scope>
</reference>
<proteinExistence type="inferred from homology"/>
<dbReference type="eggNOG" id="KOG3682">
    <property type="taxonomic scope" value="Eukaryota"/>
</dbReference>
<comment type="subcellular location">
    <subcellularLocation>
        <location evidence="1">Endosome</location>
    </subcellularLocation>
</comment>
<dbReference type="HOGENOM" id="CLU_638351_0_0_1"/>
<evidence type="ECO:0000313" key="7">
    <source>
        <dbReference type="Proteomes" id="UP000017836"/>
    </source>
</evidence>
<dbReference type="PANTHER" id="PTHR13673">
    <property type="entry name" value="ESOPHAGEAL CANCER ASSOCIATED PROTEIN"/>
    <property type="match status" value="1"/>
</dbReference>
<keyword evidence="7" id="KW-1185">Reference proteome</keyword>